<dbReference type="InterPro" id="IPR029058">
    <property type="entry name" value="AB_hydrolase_fold"/>
</dbReference>
<dbReference type="GO" id="GO:0016787">
    <property type="term" value="F:hydrolase activity"/>
    <property type="evidence" value="ECO:0007669"/>
    <property type="project" value="UniProtKB-KW"/>
</dbReference>
<evidence type="ECO:0000313" key="3">
    <source>
        <dbReference type="Proteomes" id="UP000640786"/>
    </source>
</evidence>
<organism evidence="2 3">
    <name type="scientific">Psychrobacillus faecigallinarum</name>
    <dbReference type="NCBI Taxonomy" id="2762235"/>
    <lineage>
        <taxon>Bacteria</taxon>
        <taxon>Bacillati</taxon>
        <taxon>Bacillota</taxon>
        <taxon>Bacilli</taxon>
        <taxon>Bacillales</taxon>
        <taxon>Bacillaceae</taxon>
        <taxon>Psychrobacillus</taxon>
    </lineage>
</organism>
<dbReference type="PANTHER" id="PTHR43798:SF6">
    <property type="entry name" value="HYDROLASE, PUTATIVE (AFU_ORTHOLOGUE AFUA_4G13070)-RELATED"/>
    <property type="match status" value="1"/>
</dbReference>
<dbReference type="Gene3D" id="3.40.50.1820">
    <property type="entry name" value="alpha/beta hydrolase"/>
    <property type="match status" value="1"/>
</dbReference>
<comment type="caution">
    <text evidence="2">The sequence shown here is derived from an EMBL/GenBank/DDBJ whole genome shotgun (WGS) entry which is preliminary data.</text>
</comment>
<sequence length="271" mass="31128">MYTTVNDVEVYYEIYGEGTPILMLHGFSPDMELMKGCMEPFFQKTRRSYKRIYIDLPGMGKSKQFAHLNNTDDLMEVVIGFIEKEMQNEPFLIAGESYGGYLARGVIAKNRFPILGAFFICPVINTNHDQRTLPVKNIAERDECFFKKLSSNIQKEFENNCVVLNELTFNRWTEEVVAGMKRGDVAFLQKIAGNYAFSNWFEEPQFNNPAVFLLGRQDDVVGYQDALDLKENFPSASFAILSGAGHNLQIERPVLFNAYLTDWLNRCEQNK</sequence>
<evidence type="ECO:0000259" key="1">
    <source>
        <dbReference type="Pfam" id="PF00561"/>
    </source>
</evidence>
<dbReference type="SUPFAM" id="SSF53474">
    <property type="entry name" value="alpha/beta-Hydrolases"/>
    <property type="match status" value="1"/>
</dbReference>
<feature type="domain" description="AB hydrolase-1" evidence="1">
    <location>
        <begin position="20"/>
        <end position="253"/>
    </location>
</feature>
<dbReference type="InterPro" id="IPR050266">
    <property type="entry name" value="AB_hydrolase_sf"/>
</dbReference>
<dbReference type="EMBL" id="JACSQO010000002">
    <property type="protein sequence ID" value="MBD7943511.1"/>
    <property type="molecule type" value="Genomic_DNA"/>
</dbReference>
<evidence type="ECO:0000313" key="2">
    <source>
        <dbReference type="EMBL" id="MBD7943511.1"/>
    </source>
</evidence>
<keyword evidence="2" id="KW-0378">Hydrolase</keyword>
<dbReference type="PROSITE" id="PS00131">
    <property type="entry name" value="CARBOXYPEPT_SER_SER"/>
    <property type="match status" value="1"/>
</dbReference>
<dbReference type="InterPro" id="IPR000073">
    <property type="entry name" value="AB_hydrolase_1"/>
</dbReference>
<dbReference type="Pfam" id="PF00561">
    <property type="entry name" value="Abhydrolase_1"/>
    <property type="match status" value="1"/>
</dbReference>
<dbReference type="RefSeq" id="WP_151113498.1">
    <property type="nucleotide sequence ID" value="NZ_JACSQO010000002.1"/>
</dbReference>
<accession>A0ABR8R6T5</accession>
<proteinExistence type="predicted"/>
<dbReference type="PANTHER" id="PTHR43798">
    <property type="entry name" value="MONOACYLGLYCEROL LIPASE"/>
    <property type="match status" value="1"/>
</dbReference>
<dbReference type="Proteomes" id="UP000640786">
    <property type="component" value="Unassembled WGS sequence"/>
</dbReference>
<protein>
    <submittedName>
        <fullName evidence="2">Alpha/beta hydrolase</fullName>
    </submittedName>
</protein>
<reference evidence="2 3" key="1">
    <citation type="submission" date="2020-08" db="EMBL/GenBank/DDBJ databases">
        <title>A Genomic Blueprint of the Chicken Gut Microbiome.</title>
        <authorList>
            <person name="Gilroy R."/>
            <person name="Ravi A."/>
            <person name="Getino M."/>
            <person name="Pursley I."/>
            <person name="Horton D.L."/>
            <person name="Alikhan N.-F."/>
            <person name="Baker D."/>
            <person name="Gharbi K."/>
            <person name="Hall N."/>
            <person name="Watson M."/>
            <person name="Adriaenssens E.M."/>
            <person name="Foster-Nyarko E."/>
            <person name="Jarju S."/>
            <person name="Secka A."/>
            <person name="Antonio M."/>
            <person name="Oren A."/>
            <person name="Chaudhuri R."/>
            <person name="La Ragione R.M."/>
            <person name="Hildebrand F."/>
            <person name="Pallen M.J."/>
        </authorList>
    </citation>
    <scope>NUCLEOTIDE SEQUENCE [LARGE SCALE GENOMIC DNA]</scope>
    <source>
        <strain evidence="2 3">Sa2BUA9</strain>
    </source>
</reference>
<name>A0ABR8R6T5_9BACI</name>
<keyword evidence="3" id="KW-1185">Reference proteome</keyword>
<dbReference type="InterPro" id="IPR018202">
    <property type="entry name" value="Ser_caboxypep_ser_AS"/>
</dbReference>
<gene>
    <name evidence="2" type="ORF">H9650_05210</name>
</gene>